<dbReference type="Gene3D" id="1.20.1050.90">
    <property type="entry name" value="RecF/RecN/SMC, N-terminal domain"/>
    <property type="match status" value="1"/>
</dbReference>
<reference evidence="15" key="1">
    <citation type="journal article" date="2014" name="Int. J. Syst. Evol. Microbiol.">
        <title>Complete genome sequence of Corynebacterium casei LMG S-19264T (=DSM 44701T), isolated from a smear-ripened cheese.</title>
        <authorList>
            <consortium name="US DOE Joint Genome Institute (JGI-PGF)"/>
            <person name="Walter F."/>
            <person name="Albersmeier A."/>
            <person name="Kalinowski J."/>
            <person name="Ruckert C."/>
        </authorList>
    </citation>
    <scope>NUCLEOTIDE SEQUENCE</scope>
    <source>
        <strain evidence="15">JCM 14719</strain>
    </source>
</reference>
<reference evidence="15" key="2">
    <citation type="submission" date="2020-09" db="EMBL/GenBank/DDBJ databases">
        <authorList>
            <person name="Sun Q."/>
            <person name="Ohkuma M."/>
        </authorList>
    </citation>
    <scope>NUCLEOTIDE SEQUENCE</scope>
    <source>
        <strain evidence="15">JCM 14719</strain>
    </source>
</reference>
<keyword evidence="7 12" id="KW-0227">DNA damage</keyword>
<dbReference type="Proteomes" id="UP000637720">
    <property type="component" value="Unassembled WGS sequence"/>
</dbReference>
<dbReference type="InterPro" id="IPR003395">
    <property type="entry name" value="RecF/RecN/SMC_N"/>
</dbReference>
<organism evidence="15 16">
    <name type="scientific">Calditerricola satsumensis</name>
    <dbReference type="NCBI Taxonomy" id="373054"/>
    <lineage>
        <taxon>Bacteria</taxon>
        <taxon>Bacillati</taxon>
        <taxon>Bacillota</taxon>
        <taxon>Bacilli</taxon>
        <taxon>Bacillales</taxon>
        <taxon>Bacillaceae</taxon>
        <taxon>Calditerricola</taxon>
    </lineage>
</organism>
<dbReference type="PROSITE" id="PS00618">
    <property type="entry name" value="RECF_2"/>
    <property type="match status" value="1"/>
</dbReference>
<dbReference type="GO" id="GO:0000731">
    <property type="term" value="P:DNA synthesis involved in DNA repair"/>
    <property type="evidence" value="ECO:0007669"/>
    <property type="project" value="TreeGrafter"/>
</dbReference>
<dbReference type="PANTHER" id="PTHR32182:SF0">
    <property type="entry name" value="DNA REPLICATION AND REPAIR PROTEIN RECF"/>
    <property type="match status" value="1"/>
</dbReference>
<evidence type="ECO:0000256" key="6">
    <source>
        <dbReference type="ARBA" id="ARBA00022741"/>
    </source>
</evidence>
<name>A0A8J3F9K7_9BACI</name>
<keyword evidence="5 12" id="KW-0235">DNA replication</keyword>
<dbReference type="GO" id="GO:0006302">
    <property type="term" value="P:double-strand break repair"/>
    <property type="evidence" value="ECO:0007669"/>
    <property type="project" value="TreeGrafter"/>
</dbReference>
<dbReference type="Pfam" id="PF02463">
    <property type="entry name" value="SMC_N"/>
    <property type="match status" value="1"/>
</dbReference>
<dbReference type="InterPro" id="IPR027417">
    <property type="entry name" value="P-loop_NTPase"/>
</dbReference>
<evidence type="ECO:0000259" key="14">
    <source>
        <dbReference type="Pfam" id="PF02463"/>
    </source>
</evidence>
<dbReference type="PANTHER" id="PTHR32182">
    <property type="entry name" value="DNA REPLICATION AND REPAIR PROTEIN RECF"/>
    <property type="match status" value="1"/>
</dbReference>
<evidence type="ECO:0000313" key="16">
    <source>
        <dbReference type="Proteomes" id="UP000637720"/>
    </source>
</evidence>
<dbReference type="RefSeq" id="WP_188816905.1">
    <property type="nucleotide sequence ID" value="NZ_BMOF01000012.1"/>
</dbReference>
<comment type="similarity">
    <text evidence="2 12 13">Belongs to the RecF family.</text>
</comment>
<evidence type="ECO:0000313" key="15">
    <source>
        <dbReference type="EMBL" id="GGJ97378.1"/>
    </source>
</evidence>
<dbReference type="GO" id="GO:0005737">
    <property type="term" value="C:cytoplasm"/>
    <property type="evidence" value="ECO:0007669"/>
    <property type="project" value="UniProtKB-SubCell"/>
</dbReference>
<dbReference type="AlphaFoldDB" id="A0A8J3F9K7"/>
<evidence type="ECO:0000256" key="4">
    <source>
        <dbReference type="ARBA" id="ARBA00022490"/>
    </source>
</evidence>
<evidence type="ECO:0000256" key="10">
    <source>
        <dbReference type="ARBA" id="ARBA00023204"/>
    </source>
</evidence>
<evidence type="ECO:0000256" key="2">
    <source>
        <dbReference type="ARBA" id="ARBA00008016"/>
    </source>
</evidence>
<accession>A0A8J3F9K7</accession>
<dbReference type="SUPFAM" id="SSF52540">
    <property type="entry name" value="P-loop containing nucleoside triphosphate hydrolases"/>
    <property type="match status" value="1"/>
</dbReference>
<comment type="function">
    <text evidence="12 13">The RecF protein is involved in DNA metabolism; it is required for DNA replication and normal SOS inducibility. RecF binds preferentially to single-stranded, linear DNA. It also seems to bind ATP.</text>
</comment>
<dbReference type="InterPro" id="IPR018078">
    <property type="entry name" value="DNA-binding_RecF_CS"/>
</dbReference>
<proteinExistence type="inferred from homology"/>
<protein>
    <recommendedName>
        <fullName evidence="3 12">DNA replication and repair protein RecF</fullName>
    </recommendedName>
</protein>
<dbReference type="PROSITE" id="PS00617">
    <property type="entry name" value="RECF_1"/>
    <property type="match status" value="1"/>
</dbReference>
<dbReference type="HAMAP" id="MF_00365">
    <property type="entry name" value="RecF"/>
    <property type="match status" value="1"/>
</dbReference>
<dbReference type="GO" id="GO:0003697">
    <property type="term" value="F:single-stranded DNA binding"/>
    <property type="evidence" value="ECO:0007669"/>
    <property type="project" value="UniProtKB-UniRule"/>
</dbReference>
<evidence type="ECO:0000256" key="12">
    <source>
        <dbReference type="HAMAP-Rule" id="MF_00365"/>
    </source>
</evidence>
<dbReference type="CDD" id="cd03242">
    <property type="entry name" value="ABC_RecF"/>
    <property type="match status" value="1"/>
</dbReference>
<keyword evidence="16" id="KW-1185">Reference proteome</keyword>
<evidence type="ECO:0000256" key="11">
    <source>
        <dbReference type="ARBA" id="ARBA00023236"/>
    </source>
</evidence>
<dbReference type="InterPro" id="IPR042174">
    <property type="entry name" value="RecF_2"/>
</dbReference>
<dbReference type="EMBL" id="BMOF01000012">
    <property type="protein sequence ID" value="GGJ97378.1"/>
    <property type="molecule type" value="Genomic_DNA"/>
</dbReference>
<evidence type="ECO:0000256" key="3">
    <source>
        <dbReference type="ARBA" id="ARBA00020170"/>
    </source>
</evidence>
<keyword evidence="8 12" id="KW-0067">ATP-binding</keyword>
<keyword evidence="9 12" id="KW-0238">DNA-binding</keyword>
<keyword evidence="6 12" id="KW-0547">Nucleotide-binding</keyword>
<evidence type="ECO:0000256" key="1">
    <source>
        <dbReference type="ARBA" id="ARBA00004496"/>
    </source>
</evidence>
<dbReference type="NCBIfam" id="TIGR00611">
    <property type="entry name" value="recf"/>
    <property type="match status" value="1"/>
</dbReference>
<dbReference type="GO" id="GO:0006260">
    <property type="term" value="P:DNA replication"/>
    <property type="evidence" value="ECO:0007669"/>
    <property type="project" value="UniProtKB-UniRule"/>
</dbReference>
<keyword evidence="11 12" id="KW-0742">SOS response</keyword>
<sequence>MRLRELVLDRFRNYAALHLTFDAPVTLFVGRNAQGKTNLLEAMHALAFAKSHRTARDRELVQWGREVATVKGRVERDGGRSVRLEVRLAPKGKTVKVNGVEKRRLSEYVGHLNAVLFAPEDLNLVKGAPQHRRRFLDMAIGQVSPAYLHDLSAYLKTVAQRNQLLKMARTAGRPLDELLSVYDEQLAALAAKLLRKRLEFVGKLEGWARTIHAAVTQGAETLSLRYVSTVAMDAADGAMQAMEERVHEELVRLRPHERERGVTLVGPHRDDLAFFVNGYSVQTFGSQGQQRTVALSLKLAEIEFIREAVGEAPILLLDDVLSELDAGRQLHLLSVIQDRVQTFVTTTGVEGVDHALVRHAARYRVEQGQIEPEG</sequence>
<gene>
    <name evidence="12 15" type="primary">recF</name>
    <name evidence="15" type="ORF">GCM10007043_09060</name>
</gene>
<feature type="binding site" evidence="12">
    <location>
        <begin position="30"/>
        <end position="37"/>
    </location>
    <ligand>
        <name>ATP</name>
        <dbReference type="ChEBI" id="CHEBI:30616"/>
    </ligand>
</feature>
<evidence type="ECO:0000256" key="9">
    <source>
        <dbReference type="ARBA" id="ARBA00023125"/>
    </source>
</evidence>
<keyword evidence="4 12" id="KW-0963">Cytoplasm</keyword>
<dbReference type="GO" id="GO:0005524">
    <property type="term" value="F:ATP binding"/>
    <property type="evidence" value="ECO:0007669"/>
    <property type="project" value="UniProtKB-UniRule"/>
</dbReference>
<keyword evidence="10 12" id="KW-0234">DNA repair</keyword>
<evidence type="ECO:0000256" key="13">
    <source>
        <dbReference type="RuleBase" id="RU000578"/>
    </source>
</evidence>
<feature type="domain" description="RecF/RecN/SMC N-terminal" evidence="14">
    <location>
        <begin position="3"/>
        <end position="355"/>
    </location>
</feature>
<evidence type="ECO:0000256" key="7">
    <source>
        <dbReference type="ARBA" id="ARBA00022763"/>
    </source>
</evidence>
<evidence type="ECO:0000256" key="8">
    <source>
        <dbReference type="ARBA" id="ARBA00022840"/>
    </source>
</evidence>
<dbReference type="Gene3D" id="3.40.50.300">
    <property type="entry name" value="P-loop containing nucleotide triphosphate hydrolases"/>
    <property type="match status" value="1"/>
</dbReference>
<comment type="subcellular location">
    <subcellularLocation>
        <location evidence="1 12 13">Cytoplasm</location>
    </subcellularLocation>
</comment>
<comment type="caution">
    <text evidence="15">The sequence shown here is derived from an EMBL/GenBank/DDBJ whole genome shotgun (WGS) entry which is preliminary data.</text>
</comment>
<dbReference type="InterPro" id="IPR001238">
    <property type="entry name" value="DNA-binding_RecF"/>
</dbReference>
<dbReference type="GO" id="GO:0009432">
    <property type="term" value="P:SOS response"/>
    <property type="evidence" value="ECO:0007669"/>
    <property type="project" value="UniProtKB-UniRule"/>
</dbReference>
<evidence type="ECO:0000256" key="5">
    <source>
        <dbReference type="ARBA" id="ARBA00022705"/>
    </source>
</evidence>